<evidence type="ECO:0000313" key="2">
    <source>
        <dbReference type="Proteomes" id="UP000324974"/>
    </source>
</evidence>
<dbReference type="RefSeq" id="WP_149108217.1">
    <property type="nucleotide sequence ID" value="NZ_CP042425.1"/>
</dbReference>
<organism evidence="1 2">
    <name type="scientific">Limnoglobus roseus</name>
    <dbReference type="NCBI Taxonomy" id="2598579"/>
    <lineage>
        <taxon>Bacteria</taxon>
        <taxon>Pseudomonadati</taxon>
        <taxon>Planctomycetota</taxon>
        <taxon>Planctomycetia</taxon>
        <taxon>Gemmatales</taxon>
        <taxon>Gemmataceae</taxon>
        <taxon>Limnoglobus</taxon>
    </lineage>
</organism>
<accession>A0A5C1A7Y3</accession>
<dbReference type="EMBL" id="CP042425">
    <property type="protein sequence ID" value="QEL13234.1"/>
    <property type="molecule type" value="Genomic_DNA"/>
</dbReference>
<reference evidence="2" key="1">
    <citation type="submission" date="2019-08" db="EMBL/GenBank/DDBJ databases">
        <title>Limnoglobus roseus gen. nov., sp. nov., a novel freshwater planctomycete with a giant genome from the family Gemmataceae.</title>
        <authorList>
            <person name="Kulichevskaya I.S."/>
            <person name="Naumoff D.G."/>
            <person name="Miroshnikov K."/>
            <person name="Ivanova A."/>
            <person name="Philippov D.A."/>
            <person name="Hakobyan A."/>
            <person name="Rijpstra I.C."/>
            <person name="Sinninghe Damste J.S."/>
            <person name="Liesack W."/>
            <person name="Dedysh S.N."/>
        </authorList>
    </citation>
    <scope>NUCLEOTIDE SEQUENCE [LARGE SCALE GENOMIC DNA]</scope>
    <source>
        <strain evidence="2">PX52</strain>
    </source>
</reference>
<name>A0A5C1A7Y3_9BACT</name>
<evidence type="ECO:0008006" key="3">
    <source>
        <dbReference type="Google" id="ProtNLM"/>
    </source>
</evidence>
<sequence>MTITLPDDVRIEAEAKARELGFATVEEYVIDLVRSDEPGLDVPPSGGYQPKNRAALERLLDEGMASGEPIVVDEAFWEERRRVLAERLAQKNGRKS</sequence>
<keyword evidence="2" id="KW-1185">Reference proteome</keyword>
<protein>
    <recommendedName>
        <fullName evidence="3">Type II toxin-antitoxin system ParD family antitoxin</fullName>
    </recommendedName>
</protein>
<proteinExistence type="predicted"/>
<gene>
    <name evidence="1" type="ORF">PX52LOC_00088</name>
</gene>
<dbReference type="AlphaFoldDB" id="A0A5C1A7Y3"/>
<dbReference type="KEGG" id="lrs:PX52LOC_00088"/>
<dbReference type="Proteomes" id="UP000324974">
    <property type="component" value="Chromosome"/>
</dbReference>
<evidence type="ECO:0000313" key="1">
    <source>
        <dbReference type="EMBL" id="QEL13234.1"/>
    </source>
</evidence>